<accession>A0A6S4GUF9</accession>
<dbReference type="GO" id="GO:0016787">
    <property type="term" value="F:hydrolase activity"/>
    <property type="evidence" value="ECO:0007669"/>
    <property type="project" value="UniProtKB-KW"/>
</dbReference>
<dbReference type="PANTHER" id="PTHR46648:SF1">
    <property type="entry name" value="ADENOSINE 5'-MONOPHOSPHORAMIDASE HNT1"/>
    <property type="match status" value="1"/>
</dbReference>
<evidence type="ECO:0000313" key="4">
    <source>
        <dbReference type="Proteomes" id="UP000030902"/>
    </source>
</evidence>
<dbReference type="AlphaFoldDB" id="A0A6S4GUF9"/>
<gene>
    <name evidence="3" type="ORF">TM7x_02530</name>
</gene>
<dbReference type="Proteomes" id="UP000030902">
    <property type="component" value="Chromosome"/>
</dbReference>
<reference evidence="3 4" key="1">
    <citation type="journal article" date="2015" name="Proc. Natl. Acad. Sci. U.S.A.">
        <title>Cultivation of a human-associated TM7 phylotype reveals a reduced genome and epibiotic parasitic lifestyle.</title>
        <authorList>
            <person name="He X."/>
            <person name="McLean J.S."/>
            <person name="Edlund A."/>
            <person name="Yooseph S."/>
            <person name="Hall A.P."/>
            <person name="Liu S.Y."/>
            <person name="Dorrestein P.C."/>
            <person name="Esquenazi E."/>
            <person name="Hunter R.C."/>
            <person name="Cheng G."/>
            <person name="Nelson K.E."/>
            <person name="Lux R."/>
            <person name="Shi W."/>
        </authorList>
    </citation>
    <scope>NUCLEOTIDE SEQUENCE [LARGE SCALE GENOMIC DNA]</scope>
    <source>
        <strain evidence="3 4">TM7x</strain>
    </source>
</reference>
<keyword evidence="4" id="KW-1185">Reference proteome</keyword>
<evidence type="ECO:0000256" key="1">
    <source>
        <dbReference type="PROSITE-ProRule" id="PRU00464"/>
    </source>
</evidence>
<protein>
    <submittedName>
        <fullName evidence="3">Diadenosine tetraphosphate hydrolase</fullName>
    </submittedName>
</protein>
<keyword evidence="3" id="KW-0378">Hydrolase</keyword>
<name>A0A6S4GUF9_9BACT</name>
<dbReference type="InterPro" id="IPR011146">
    <property type="entry name" value="HIT-like"/>
</dbReference>
<dbReference type="RefSeq" id="WP_039327599.1">
    <property type="nucleotide sequence ID" value="NZ_CP007496.1"/>
</dbReference>
<dbReference type="KEGG" id="sox:TM7x_02530"/>
<dbReference type="PROSITE" id="PS51084">
    <property type="entry name" value="HIT_2"/>
    <property type="match status" value="1"/>
</dbReference>
<dbReference type="Gene3D" id="3.30.428.10">
    <property type="entry name" value="HIT-like"/>
    <property type="match status" value="1"/>
</dbReference>
<feature type="domain" description="HIT" evidence="2">
    <location>
        <begin position="5"/>
        <end position="107"/>
    </location>
</feature>
<dbReference type="PRINTS" id="PR00332">
    <property type="entry name" value="HISTRIAD"/>
</dbReference>
<dbReference type="InterPro" id="IPR036265">
    <property type="entry name" value="HIT-like_sf"/>
</dbReference>
<dbReference type="PANTHER" id="PTHR46648">
    <property type="entry name" value="HIT FAMILY PROTEIN 1"/>
    <property type="match status" value="1"/>
</dbReference>
<comment type="caution">
    <text evidence="1">Lacks conserved residue(s) required for the propagation of feature annotation.</text>
</comment>
<organism evidence="3 4">
    <name type="scientific">Candidatus Nanosynbacter lyticus</name>
    <dbReference type="NCBI Taxonomy" id="2093824"/>
    <lineage>
        <taxon>Bacteria</taxon>
        <taxon>Candidatus Saccharimonadota</taxon>
        <taxon>Candidatus Saccharimonadia</taxon>
        <taxon>Candidatus Nanosynbacterales</taxon>
        <taxon>Candidatus Nanosynbacteraceae</taxon>
        <taxon>Candidatus Nanosynbacter</taxon>
    </lineage>
</organism>
<dbReference type="InterPro" id="IPR001310">
    <property type="entry name" value="Histidine_triad_HIT"/>
</dbReference>
<proteinExistence type="predicted"/>
<evidence type="ECO:0000313" key="3">
    <source>
        <dbReference type="EMBL" id="AJA06547.1"/>
    </source>
</evidence>
<dbReference type="SUPFAM" id="SSF54197">
    <property type="entry name" value="HIT-like"/>
    <property type="match status" value="1"/>
</dbReference>
<dbReference type="Pfam" id="PF01230">
    <property type="entry name" value="HIT"/>
    <property type="match status" value="1"/>
</dbReference>
<dbReference type="EMBL" id="CP007496">
    <property type="protein sequence ID" value="AJA06547.1"/>
    <property type="molecule type" value="Genomic_DNA"/>
</dbReference>
<dbReference type="GO" id="GO:0009117">
    <property type="term" value="P:nucleotide metabolic process"/>
    <property type="evidence" value="ECO:0007669"/>
    <property type="project" value="TreeGrafter"/>
</dbReference>
<evidence type="ECO:0000259" key="2">
    <source>
        <dbReference type="PROSITE" id="PS51084"/>
    </source>
</evidence>
<sequence>MNHTIFDDIVSGNMKSWKVWEDEKFLAFLTPFPNTPGFTVVIPKHNPGDYVFSLDDKLYSEMMLAVKKVANILEQAFDTPRVALIFEGTGVAHVHAKLVPLHGDLAKGIGSAVSHEQAFYAEYPGWLTTVDGPKMDDAQLDEIQARILAAQEEN</sequence>